<feature type="transmembrane region" description="Helical" evidence="4">
    <location>
        <begin position="195"/>
        <end position="217"/>
    </location>
</feature>
<dbReference type="PANTHER" id="PTHR45138:SF9">
    <property type="entry name" value="DIGUANYLATE CYCLASE DGCM-RELATED"/>
    <property type="match status" value="1"/>
</dbReference>
<evidence type="ECO:0000256" key="3">
    <source>
        <dbReference type="ARBA" id="ARBA00034247"/>
    </source>
</evidence>
<dbReference type="InterPro" id="IPR000160">
    <property type="entry name" value="GGDEF_dom"/>
</dbReference>
<dbReference type="AlphaFoldDB" id="A0A009HZZ0"/>
<dbReference type="PROSITE" id="PS50887">
    <property type="entry name" value="GGDEF"/>
    <property type="match status" value="1"/>
</dbReference>
<evidence type="ECO:0000256" key="1">
    <source>
        <dbReference type="ARBA" id="ARBA00001946"/>
    </source>
</evidence>
<accession>A0A009HZZ0</accession>
<keyword evidence="4" id="KW-0472">Membrane</keyword>
<evidence type="ECO:0000313" key="7">
    <source>
        <dbReference type="Proteomes" id="UP000020595"/>
    </source>
</evidence>
<dbReference type="Pfam" id="PF00990">
    <property type="entry name" value="GGDEF"/>
    <property type="match status" value="1"/>
</dbReference>
<dbReference type="SUPFAM" id="SSF55073">
    <property type="entry name" value="Nucleotide cyclase"/>
    <property type="match status" value="1"/>
</dbReference>
<dbReference type="GO" id="GO:0005886">
    <property type="term" value="C:plasma membrane"/>
    <property type="evidence" value="ECO:0007669"/>
    <property type="project" value="TreeGrafter"/>
</dbReference>
<name>A0A009HZZ0_ACIB9</name>
<keyword evidence="4" id="KW-1133">Transmembrane helix</keyword>
<dbReference type="Gene3D" id="3.30.70.270">
    <property type="match status" value="1"/>
</dbReference>
<keyword evidence="4" id="KW-0812">Transmembrane</keyword>
<evidence type="ECO:0000313" key="6">
    <source>
        <dbReference type="EMBL" id="EXB03906.1"/>
    </source>
</evidence>
<dbReference type="PATRIC" id="fig|1310613.3.peg.3511"/>
<evidence type="ECO:0000256" key="4">
    <source>
        <dbReference type="SAM" id="Phobius"/>
    </source>
</evidence>
<dbReference type="FunFam" id="3.30.70.270:FF:000001">
    <property type="entry name" value="Diguanylate cyclase domain protein"/>
    <property type="match status" value="1"/>
</dbReference>
<feature type="transmembrane region" description="Helical" evidence="4">
    <location>
        <begin position="84"/>
        <end position="106"/>
    </location>
</feature>
<protein>
    <recommendedName>
        <fullName evidence="2">diguanylate cyclase</fullName>
        <ecNumber evidence="2">2.7.7.65</ecNumber>
    </recommendedName>
</protein>
<gene>
    <name evidence="6" type="ORF">J512_3671</name>
</gene>
<sequence length="420" mass="47501">MANRGNVHQLLKSKEEIEYLVTLHTHRYANMPLPKQLEKKFWCLNLDRTRQNISKFLASGVLTYLIFILLALPTDYLVIGVPYITLDFIHCLLSAMNIALALLLSWVFAKFTKLSEHFYLAACGIVFLTIIINAMLLLSVGNMALKNQSMLLLSFLYMLGFILSGIKPLHMLCVGLLAAFLVFAFLILLDVNCDYIALGRALFGSCILGFSISSMLISRERSLFLNNQLAEINEQILRIEASELLHLSQQDALTQISNRRTFDEMFDFFYYRANQEKRPLAVLFIDIDFFKNYNDFYGHQMGDKVISSIAAAIKNSIRHVDFVARYGGEEFVVLLPETPAQGAYSVAANIYKAIERQAIPHAASLVSKYVTISLGFTVYTGGLKMGQDRLIHAADQALYRAKQLGRNQIYYQPLQVAEIA</sequence>
<proteinExistence type="predicted"/>
<evidence type="ECO:0000259" key="5">
    <source>
        <dbReference type="PROSITE" id="PS50887"/>
    </source>
</evidence>
<dbReference type="CDD" id="cd01949">
    <property type="entry name" value="GGDEF"/>
    <property type="match status" value="1"/>
</dbReference>
<dbReference type="EC" id="2.7.7.65" evidence="2"/>
<dbReference type="GO" id="GO:0043709">
    <property type="term" value="P:cell adhesion involved in single-species biofilm formation"/>
    <property type="evidence" value="ECO:0007669"/>
    <property type="project" value="TreeGrafter"/>
</dbReference>
<dbReference type="PANTHER" id="PTHR45138">
    <property type="entry name" value="REGULATORY COMPONENTS OF SENSORY TRANSDUCTION SYSTEM"/>
    <property type="match status" value="1"/>
</dbReference>
<comment type="catalytic activity">
    <reaction evidence="3">
        <text>2 GTP = 3',3'-c-di-GMP + 2 diphosphate</text>
        <dbReference type="Rhea" id="RHEA:24898"/>
        <dbReference type="ChEBI" id="CHEBI:33019"/>
        <dbReference type="ChEBI" id="CHEBI:37565"/>
        <dbReference type="ChEBI" id="CHEBI:58805"/>
        <dbReference type="EC" id="2.7.7.65"/>
    </reaction>
</comment>
<dbReference type="EMBL" id="JEWH01000068">
    <property type="protein sequence ID" value="EXB03906.1"/>
    <property type="molecule type" value="Genomic_DNA"/>
</dbReference>
<comment type="caution">
    <text evidence="6">The sequence shown here is derived from an EMBL/GenBank/DDBJ whole genome shotgun (WGS) entry which is preliminary data.</text>
</comment>
<reference evidence="6 7" key="1">
    <citation type="submission" date="2014-02" db="EMBL/GenBank/DDBJ databases">
        <title>Comparative genomics and transcriptomics to identify genetic mechanisms underlying the emergence of carbapenem resistant Acinetobacter baumannii (CRAb).</title>
        <authorList>
            <person name="Harris A.D."/>
            <person name="Johnson K.J."/>
            <person name="George J."/>
            <person name="Shefchek K."/>
            <person name="Daugherty S.C."/>
            <person name="Parankush S."/>
            <person name="Sadzewicz L."/>
            <person name="Tallon L."/>
            <person name="Sengamalay N."/>
            <person name="Hazen T.H."/>
            <person name="Rasko D.A."/>
        </authorList>
    </citation>
    <scope>NUCLEOTIDE SEQUENCE [LARGE SCALE GENOMIC DNA]</scope>
    <source>
        <strain evidence="6 7">1295743</strain>
    </source>
</reference>
<dbReference type="InterPro" id="IPR043128">
    <property type="entry name" value="Rev_trsase/Diguanyl_cyclase"/>
</dbReference>
<comment type="cofactor">
    <cofactor evidence="1">
        <name>Mg(2+)</name>
        <dbReference type="ChEBI" id="CHEBI:18420"/>
    </cofactor>
</comment>
<feature type="domain" description="GGDEF" evidence="5">
    <location>
        <begin position="278"/>
        <end position="414"/>
    </location>
</feature>
<dbReference type="GO" id="GO:0052621">
    <property type="term" value="F:diguanylate cyclase activity"/>
    <property type="evidence" value="ECO:0007669"/>
    <property type="project" value="UniProtKB-EC"/>
</dbReference>
<feature type="transmembrane region" description="Helical" evidence="4">
    <location>
        <begin position="118"/>
        <end position="138"/>
    </location>
</feature>
<dbReference type="RefSeq" id="WP_032051724.1">
    <property type="nucleotide sequence ID" value="NZ_JEWH01000068.1"/>
</dbReference>
<dbReference type="GO" id="GO:1902201">
    <property type="term" value="P:negative regulation of bacterial-type flagellum-dependent cell motility"/>
    <property type="evidence" value="ECO:0007669"/>
    <property type="project" value="TreeGrafter"/>
</dbReference>
<dbReference type="InterPro" id="IPR050469">
    <property type="entry name" value="Diguanylate_Cyclase"/>
</dbReference>
<feature type="transmembrane region" description="Helical" evidence="4">
    <location>
        <begin position="150"/>
        <end position="166"/>
    </location>
</feature>
<feature type="transmembrane region" description="Helical" evidence="4">
    <location>
        <begin position="56"/>
        <end position="78"/>
    </location>
</feature>
<dbReference type="Proteomes" id="UP000020595">
    <property type="component" value="Unassembled WGS sequence"/>
</dbReference>
<evidence type="ECO:0000256" key="2">
    <source>
        <dbReference type="ARBA" id="ARBA00012528"/>
    </source>
</evidence>
<organism evidence="6 7">
    <name type="scientific">Acinetobacter baumannii (strain 1295743)</name>
    <dbReference type="NCBI Taxonomy" id="1310613"/>
    <lineage>
        <taxon>Bacteria</taxon>
        <taxon>Pseudomonadati</taxon>
        <taxon>Pseudomonadota</taxon>
        <taxon>Gammaproteobacteria</taxon>
        <taxon>Moraxellales</taxon>
        <taxon>Moraxellaceae</taxon>
        <taxon>Acinetobacter</taxon>
        <taxon>Acinetobacter calcoaceticus/baumannii complex</taxon>
    </lineage>
</organism>
<dbReference type="NCBIfam" id="TIGR00254">
    <property type="entry name" value="GGDEF"/>
    <property type="match status" value="1"/>
</dbReference>
<dbReference type="SMART" id="SM00267">
    <property type="entry name" value="GGDEF"/>
    <property type="match status" value="1"/>
</dbReference>
<dbReference type="InterPro" id="IPR029787">
    <property type="entry name" value="Nucleotide_cyclase"/>
</dbReference>